<gene>
    <name evidence="1" type="ORF">MX635_05125</name>
</gene>
<reference evidence="1" key="1">
    <citation type="submission" date="2022-04" db="EMBL/GenBank/DDBJ databases">
        <title>Draft genome sequences of lactic acid bacteria (LAB) strains involved in meat spoilage.</title>
        <authorList>
            <person name="Palevich N."/>
        </authorList>
    </citation>
    <scope>NUCLEOTIDE SEQUENCE</scope>
    <source>
        <strain evidence="1">9-14</strain>
    </source>
</reference>
<organism evidence="1 2">
    <name type="scientific">Carnobacterium divergens</name>
    <name type="common">Lactobacillus divergens</name>
    <dbReference type="NCBI Taxonomy" id="2748"/>
    <lineage>
        <taxon>Bacteria</taxon>
        <taxon>Bacillati</taxon>
        <taxon>Bacillota</taxon>
        <taxon>Bacilli</taxon>
        <taxon>Lactobacillales</taxon>
        <taxon>Carnobacteriaceae</taxon>
        <taxon>Carnobacterium</taxon>
    </lineage>
</organism>
<sequence length="203" mass="22595">METVFDEYRITNGTIKWKGTTTSESTKLGCTGKLSLETELKTVVKTCEGDEVLSIDIPTKQTGTLSLHMPVETARKAFGLNTKGLKKGVFAYGTQSRQGGGCLTFDVYDIFEEMKKLMALPNITFSGGFKWELENGNEEIAEVEIEFQSLKDEGNNFYYEALESEVEDEDVKTKWHENFSYALVKEAVPAAKNRTAQTDKGAA</sequence>
<evidence type="ECO:0000313" key="1">
    <source>
        <dbReference type="EMBL" id="MDT1973776.1"/>
    </source>
</evidence>
<evidence type="ECO:0000313" key="2">
    <source>
        <dbReference type="Proteomes" id="UP001249945"/>
    </source>
</evidence>
<name>A0AAW8R7I4_CARDV</name>
<dbReference type="Proteomes" id="UP001249945">
    <property type="component" value="Unassembled WGS sequence"/>
</dbReference>
<proteinExistence type="predicted"/>
<protein>
    <submittedName>
        <fullName evidence="1">Phage tail protein</fullName>
    </submittedName>
</protein>
<comment type="caution">
    <text evidence="1">The sequence shown here is derived from an EMBL/GenBank/DDBJ whole genome shotgun (WGS) entry which is preliminary data.</text>
</comment>
<dbReference type="EMBL" id="JALRMR010000004">
    <property type="protein sequence ID" value="MDT1973776.1"/>
    <property type="molecule type" value="Genomic_DNA"/>
</dbReference>
<dbReference type="RefSeq" id="WP_311780210.1">
    <property type="nucleotide sequence ID" value="NZ_JALRMQ010000001.1"/>
</dbReference>
<dbReference type="AlphaFoldDB" id="A0AAW8R7I4"/>
<accession>A0AAW8R7I4</accession>